<dbReference type="GO" id="GO:0015212">
    <property type="term" value="F:cytidine transmembrane transporter activity"/>
    <property type="evidence" value="ECO:0007669"/>
    <property type="project" value="TreeGrafter"/>
</dbReference>
<feature type="transmembrane region" description="Helical" evidence="8">
    <location>
        <begin position="197"/>
        <end position="215"/>
    </location>
</feature>
<evidence type="ECO:0000256" key="7">
    <source>
        <dbReference type="SAM" id="MobiDB-lite"/>
    </source>
</evidence>
<keyword evidence="3" id="KW-1003">Cell membrane</keyword>
<dbReference type="AlphaFoldDB" id="A0A517PEX1"/>
<dbReference type="OrthoDB" id="9783013at2"/>
<keyword evidence="4 8" id="KW-0812">Transmembrane</keyword>
<protein>
    <submittedName>
        <fullName evidence="9">Nucleoside transporter YegT</fullName>
    </submittedName>
</protein>
<dbReference type="KEGG" id="acaf:CA12_40560"/>
<dbReference type="InterPro" id="IPR004740">
    <property type="entry name" value="Nuc_H_symport"/>
</dbReference>
<feature type="transmembrane region" description="Helical" evidence="8">
    <location>
        <begin position="246"/>
        <end position="264"/>
    </location>
</feature>
<feature type="transmembrane region" description="Helical" evidence="8">
    <location>
        <begin position="22"/>
        <end position="42"/>
    </location>
</feature>
<dbReference type="RefSeq" id="WP_145360911.1">
    <property type="nucleotide sequence ID" value="NZ_CP036265.1"/>
</dbReference>
<dbReference type="GO" id="GO:0015213">
    <property type="term" value="F:uridine transmembrane transporter activity"/>
    <property type="evidence" value="ECO:0007669"/>
    <property type="project" value="TreeGrafter"/>
</dbReference>
<evidence type="ECO:0000256" key="5">
    <source>
        <dbReference type="ARBA" id="ARBA00022989"/>
    </source>
</evidence>
<dbReference type="InterPro" id="IPR036259">
    <property type="entry name" value="MFS_trans_sf"/>
</dbReference>
<comment type="subcellular location">
    <subcellularLocation>
        <location evidence="1">Cell membrane</location>
        <topology evidence="1">Multi-pass membrane protein</topology>
    </subcellularLocation>
</comment>
<dbReference type="Proteomes" id="UP000318741">
    <property type="component" value="Chromosome"/>
</dbReference>
<sequence length="476" mass="49797">MAAANGSPTAGTPEPTGGGAVLIARLAVMMFLQFFVWGSWYVSTGNFILNGSGWNDAAGVTGWAYSVAPIAAILAPLFLGMVADRFFASERVLAGLMLLGAVAMAAVPTVLGPNPSDDDTTLYLLLLFAHSLCFMPTLGLTNTVAFSHISNPEKQFPIVRVFGTLGWIVGSILVSKWETWFGAAGWTGPDLEAGVGQYWVTAVASAALAVYSLTLPHTPPPAKGQASTPADLLGFGAIGMMKDRSFAVFMIASGLLCIPLAGYYGFANGFLGDSGFEDPGFNMSFGQMSEVLFMLAMPFAFARLGVKWMLAAGMGAWVLRYALFSAAADGGPLDGDGAKGLILAGVILHGICYDFFFVTGQIYTEKRAPKNLRGQAQGFLVLMTQGVGLLIGAQLFGLLAGAYTTGEGDAAVRDWPTIWLWPCIAAAVILALFLLLFRDRLSDAQRAGLAASGEDTGAPPPATDPGVGGMPAKGQR</sequence>
<feature type="transmembrane region" description="Helical" evidence="8">
    <location>
        <begin position="158"/>
        <end position="177"/>
    </location>
</feature>
<feature type="transmembrane region" description="Helical" evidence="8">
    <location>
        <begin position="62"/>
        <end position="80"/>
    </location>
</feature>
<reference evidence="9 10" key="1">
    <citation type="submission" date="2019-02" db="EMBL/GenBank/DDBJ databases">
        <title>Deep-cultivation of Planctomycetes and their phenomic and genomic characterization uncovers novel biology.</title>
        <authorList>
            <person name="Wiegand S."/>
            <person name="Jogler M."/>
            <person name="Boedeker C."/>
            <person name="Pinto D."/>
            <person name="Vollmers J."/>
            <person name="Rivas-Marin E."/>
            <person name="Kohn T."/>
            <person name="Peeters S.H."/>
            <person name="Heuer A."/>
            <person name="Rast P."/>
            <person name="Oberbeckmann S."/>
            <person name="Bunk B."/>
            <person name="Jeske O."/>
            <person name="Meyerdierks A."/>
            <person name="Storesund J.E."/>
            <person name="Kallscheuer N."/>
            <person name="Luecker S."/>
            <person name="Lage O.M."/>
            <person name="Pohl T."/>
            <person name="Merkel B.J."/>
            <person name="Hornburger P."/>
            <person name="Mueller R.-W."/>
            <person name="Bruemmer F."/>
            <person name="Labrenz M."/>
            <person name="Spormann A.M."/>
            <person name="Op den Camp H."/>
            <person name="Overmann J."/>
            <person name="Amann R."/>
            <person name="Jetten M.S.M."/>
            <person name="Mascher T."/>
            <person name="Medema M.H."/>
            <person name="Devos D.P."/>
            <person name="Kaster A.-K."/>
            <person name="Ovreas L."/>
            <person name="Rohde M."/>
            <person name="Galperin M.Y."/>
            <person name="Jogler C."/>
        </authorList>
    </citation>
    <scope>NUCLEOTIDE SEQUENCE [LARGE SCALE GENOMIC DNA]</scope>
    <source>
        <strain evidence="9 10">CA12</strain>
    </source>
</reference>
<feature type="transmembrane region" description="Helical" evidence="8">
    <location>
        <begin position="123"/>
        <end position="146"/>
    </location>
</feature>
<feature type="transmembrane region" description="Helical" evidence="8">
    <location>
        <begin position="284"/>
        <end position="301"/>
    </location>
</feature>
<accession>A0A517PEX1</accession>
<dbReference type="EMBL" id="CP036265">
    <property type="protein sequence ID" value="QDT17918.1"/>
    <property type="molecule type" value="Genomic_DNA"/>
</dbReference>
<evidence type="ECO:0000256" key="3">
    <source>
        <dbReference type="ARBA" id="ARBA00022475"/>
    </source>
</evidence>
<dbReference type="GO" id="GO:0005886">
    <property type="term" value="C:plasma membrane"/>
    <property type="evidence" value="ECO:0007669"/>
    <property type="project" value="UniProtKB-SubCell"/>
</dbReference>
<evidence type="ECO:0000256" key="4">
    <source>
        <dbReference type="ARBA" id="ARBA00022692"/>
    </source>
</evidence>
<proteinExistence type="predicted"/>
<organism evidence="9 10">
    <name type="scientific">Alienimonas californiensis</name>
    <dbReference type="NCBI Taxonomy" id="2527989"/>
    <lineage>
        <taxon>Bacteria</taxon>
        <taxon>Pseudomonadati</taxon>
        <taxon>Planctomycetota</taxon>
        <taxon>Planctomycetia</taxon>
        <taxon>Planctomycetales</taxon>
        <taxon>Planctomycetaceae</taxon>
        <taxon>Alienimonas</taxon>
    </lineage>
</organism>
<name>A0A517PEX1_9PLAN</name>
<evidence type="ECO:0000256" key="8">
    <source>
        <dbReference type="SAM" id="Phobius"/>
    </source>
</evidence>
<keyword evidence="10" id="KW-1185">Reference proteome</keyword>
<evidence type="ECO:0000256" key="2">
    <source>
        <dbReference type="ARBA" id="ARBA00022448"/>
    </source>
</evidence>
<dbReference type="SUPFAM" id="SSF103473">
    <property type="entry name" value="MFS general substrate transporter"/>
    <property type="match status" value="1"/>
</dbReference>
<gene>
    <name evidence="9" type="primary">yegT_1</name>
    <name evidence="9" type="ORF">CA12_40560</name>
</gene>
<feature type="transmembrane region" description="Helical" evidence="8">
    <location>
        <begin position="379"/>
        <end position="403"/>
    </location>
</feature>
<feature type="transmembrane region" description="Helical" evidence="8">
    <location>
        <begin position="92"/>
        <end position="111"/>
    </location>
</feature>
<feature type="transmembrane region" description="Helical" evidence="8">
    <location>
        <begin position="308"/>
        <end position="328"/>
    </location>
</feature>
<feature type="transmembrane region" description="Helical" evidence="8">
    <location>
        <begin position="340"/>
        <end position="358"/>
    </location>
</feature>
<evidence type="ECO:0000313" key="10">
    <source>
        <dbReference type="Proteomes" id="UP000318741"/>
    </source>
</evidence>
<evidence type="ECO:0000256" key="1">
    <source>
        <dbReference type="ARBA" id="ARBA00004651"/>
    </source>
</evidence>
<evidence type="ECO:0000256" key="6">
    <source>
        <dbReference type="ARBA" id="ARBA00023136"/>
    </source>
</evidence>
<keyword evidence="6 8" id="KW-0472">Membrane</keyword>
<feature type="compositionally biased region" description="Gly residues" evidence="7">
    <location>
        <begin position="466"/>
        <end position="476"/>
    </location>
</feature>
<evidence type="ECO:0000313" key="9">
    <source>
        <dbReference type="EMBL" id="QDT17918.1"/>
    </source>
</evidence>
<keyword evidence="5 8" id="KW-1133">Transmembrane helix</keyword>
<dbReference type="PANTHER" id="PTHR23522:SF4">
    <property type="entry name" value="NUCLEOSIDE PERMEASE NUPG-RELATED"/>
    <property type="match status" value="1"/>
</dbReference>
<dbReference type="PANTHER" id="PTHR23522">
    <property type="entry name" value="BLL5896 PROTEIN"/>
    <property type="match status" value="1"/>
</dbReference>
<dbReference type="Pfam" id="PF03825">
    <property type="entry name" value="Nuc_H_symport"/>
    <property type="match status" value="1"/>
</dbReference>
<keyword evidence="2" id="KW-0813">Transport</keyword>
<dbReference type="Gene3D" id="1.20.1250.20">
    <property type="entry name" value="MFS general substrate transporter like domains"/>
    <property type="match status" value="2"/>
</dbReference>
<feature type="transmembrane region" description="Helical" evidence="8">
    <location>
        <begin position="418"/>
        <end position="437"/>
    </location>
</feature>
<feature type="region of interest" description="Disordered" evidence="7">
    <location>
        <begin position="449"/>
        <end position="476"/>
    </location>
</feature>